<comment type="caution">
    <text evidence="1">The sequence shown here is derived from an EMBL/GenBank/DDBJ whole genome shotgun (WGS) entry which is preliminary data.</text>
</comment>
<dbReference type="Proteomes" id="UP001061452">
    <property type="component" value="Unassembled WGS sequence"/>
</dbReference>
<dbReference type="EMBL" id="BAQJ01000055">
    <property type="protein sequence ID" value="GBQ69415.1"/>
    <property type="molecule type" value="Genomic_DNA"/>
</dbReference>
<organism evidence="1 2">
    <name type="scientific">Komagataeibacter intermedius NRIC 0521</name>
    <dbReference type="NCBI Taxonomy" id="1307934"/>
    <lineage>
        <taxon>Bacteria</taxon>
        <taxon>Pseudomonadati</taxon>
        <taxon>Pseudomonadota</taxon>
        <taxon>Alphaproteobacteria</taxon>
        <taxon>Acetobacterales</taxon>
        <taxon>Acetobacteraceae</taxon>
        <taxon>Komagataeibacter</taxon>
    </lineage>
</organism>
<keyword evidence="2" id="KW-1185">Reference proteome</keyword>
<proteinExistence type="predicted"/>
<accession>A0ABQ0PHM6</accession>
<evidence type="ECO:0008006" key="3">
    <source>
        <dbReference type="Google" id="ProtNLM"/>
    </source>
</evidence>
<evidence type="ECO:0000313" key="1">
    <source>
        <dbReference type="EMBL" id="GBQ69415.1"/>
    </source>
</evidence>
<evidence type="ECO:0000313" key="2">
    <source>
        <dbReference type="Proteomes" id="UP001061452"/>
    </source>
</evidence>
<protein>
    <recommendedName>
        <fullName evidence="3">Transposase</fullName>
    </recommendedName>
</protein>
<gene>
    <name evidence="1" type="ORF">AA0521_1468</name>
</gene>
<sequence length="46" mass="5024">MPDVTIRDVFLALFSPAGQVSDYKTIGALMELPITNHNCMLTDRGA</sequence>
<name>A0ABQ0PHM6_9PROT</name>
<reference evidence="1" key="1">
    <citation type="submission" date="2013-04" db="EMBL/GenBank/DDBJ databases">
        <title>The genome sequencing project of 58 acetic acid bacteria.</title>
        <authorList>
            <person name="Okamoto-Kainuma A."/>
            <person name="Ishikawa M."/>
            <person name="Umino S."/>
            <person name="Koizumi Y."/>
            <person name="Shiwa Y."/>
            <person name="Yoshikawa H."/>
            <person name="Matsutani M."/>
            <person name="Matsushita K."/>
        </authorList>
    </citation>
    <scope>NUCLEOTIDE SEQUENCE</scope>
    <source>
        <strain evidence="1">NRIC 0521</strain>
    </source>
</reference>